<dbReference type="AlphaFoldDB" id="A0A1F2UML1"/>
<sequence length="171" mass="17849">MLRTSAKPFLIIVGLVVLTFAATGCFISGADTQENAGMPIEQELQAQAAIEAEDNEEIPASTTTTEQPMFVRVVSATSPVSPGGDPVTVFIQTKPGAVSEIELGYEGGQNEAGALYSKQANGSGMISWTWTVDPSVPFGAYTIIVTAKSLDGQTAVAKSTLEVKSAEECKS</sequence>
<dbReference type="Proteomes" id="UP000178086">
    <property type="component" value="Unassembled WGS sequence"/>
</dbReference>
<organism evidence="1 2">
    <name type="scientific">Candidatus Aquicultor primus</name>
    <dbReference type="NCBI Taxonomy" id="1797195"/>
    <lineage>
        <taxon>Bacteria</taxon>
        <taxon>Bacillati</taxon>
        <taxon>Actinomycetota</taxon>
        <taxon>Candidatus Aquicultoria</taxon>
        <taxon>Candidatus Aquicultorales</taxon>
        <taxon>Candidatus Aquicultoraceae</taxon>
        <taxon>Candidatus Aquicultor</taxon>
    </lineage>
</organism>
<proteinExistence type="predicted"/>
<comment type="caution">
    <text evidence="1">The sequence shown here is derived from an EMBL/GenBank/DDBJ whole genome shotgun (WGS) entry which is preliminary data.</text>
</comment>
<evidence type="ECO:0000313" key="2">
    <source>
        <dbReference type="Proteomes" id="UP000178086"/>
    </source>
</evidence>
<reference evidence="1 2" key="1">
    <citation type="journal article" date="2016" name="Nat. Commun.">
        <title>Thousands of microbial genomes shed light on interconnected biogeochemical processes in an aquifer system.</title>
        <authorList>
            <person name="Anantharaman K."/>
            <person name="Brown C.T."/>
            <person name="Hug L.A."/>
            <person name="Sharon I."/>
            <person name="Castelle C.J."/>
            <person name="Probst A.J."/>
            <person name="Thomas B.C."/>
            <person name="Singh A."/>
            <person name="Wilkins M.J."/>
            <person name="Karaoz U."/>
            <person name="Brodie E.L."/>
            <person name="Williams K.H."/>
            <person name="Hubbard S.S."/>
            <person name="Banfield J.F."/>
        </authorList>
    </citation>
    <scope>NUCLEOTIDE SEQUENCE [LARGE SCALE GENOMIC DNA]</scope>
</reference>
<dbReference type="PROSITE" id="PS51257">
    <property type="entry name" value="PROKAR_LIPOPROTEIN"/>
    <property type="match status" value="1"/>
</dbReference>
<accession>A0A1F2UML1</accession>
<dbReference type="EMBL" id="MELI01000103">
    <property type="protein sequence ID" value="OFW32225.1"/>
    <property type="molecule type" value="Genomic_DNA"/>
</dbReference>
<protein>
    <submittedName>
        <fullName evidence="1">Uncharacterized protein</fullName>
    </submittedName>
</protein>
<gene>
    <name evidence="1" type="ORF">A2074_05690</name>
</gene>
<name>A0A1F2UML1_9ACTN</name>
<evidence type="ECO:0000313" key="1">
    <source>
        <dbReference type="EMBL" id="OFW32225.1"/>
    </source>
</evidence>